<reference evidence="2" key="1">
    <citation type="submission" date="2020-10" db="EMBL/GenBank/DDBJ databases">
        <authorList>
            <person name="Gilroy R."/>
        </authorList>
    </citation>
    <scope>NUCLEOTIDE SEQUENCE</scope>
    <source>
        <strain evidence="2">CHK176-22527</strain>
    </source>
</reference>
<dbReference type="Gene3D" id="3.40.50.360">
    <property type="match status" value="1"/>
</dbReference>
<dbReference type="Pfam" id="PF02525">
    <property type="entry name" value="Flavodoxin_2"/>
    <property type="match status" value="1"/>
</dbReference>
<evidence type="ECO:0000313" key="2">
    <source>
        <dbReference type="EMBL" id="HIT99740.1"/>
    </source>
</evidence>
<dbReference type="PANTHER" id="PTHR43741:SF4">
    <property type="entry name" value="FMN-DEPENDENT NADH:QUINONE OXIDOREDUCTASE"/>
    <property type="match status" value="1"/>
</dbReference>
<dbReference type="InterPro" id="IPR050104">
    <property type="entry name" value="FMN-dep_NADH:Q_OxRdtase_AzoR1"/>
</dbReference>
<sequence>MEKILFVNACVRPESRTYVLAQHVLDKLDGEITVTDLEKEEILPLNLKSLQLRDMYVKEKNFSHEIFKYAKQFAQADKIVVAAPYWDMSFPAMVKSYFEAVTVQGLTFHYTQEGIPEGLCSADKLIYITTAGGPIGDANYGFEYVDALCKTFYGIKDTVCYKAEFLDVVGADVKGIIKKALEEIDRDFQER</sequence>
<organism evidence="2 3">
    <name type="scientific">Candidatus Allocopromorpha excrementavium</name>
    <dbReference type="NCBI Taxonomy" id="2840741"/>
    <lineage>
        <taxon>Bacteria</taxon>
        <taxon>Bacillati</taxon>
        <taxon>Bacillota</taxon>
        <taxon>Clostridia</taxon>
        <taxon>Eubacteriales</taxon>
        <taxon>Eubacteriaceae</taxon>
        <taxon>Eubacteriaceae incertae sedis</taxon>
        <taxon>Candidatus Allocopromorpha</taxon>
    </lineage>
</organism>
<evidence type="ECO:0000313" key="3">
    <source>
        <dbReference type="Proteomes" id="UP000824159"/>
    </source>
</evidence>
<dbReference type="AlphaFoldDB" id="A0A9D1KW39"/>
<reference evidence="2" key="2">
    <citation type="journal article" date="2021" name="PeerJ">
        <title>Extensive microbial diversity within the chicken gut microbiome revealed by metagenomics and culture.</title>
        <authorList>
            <person name="Gilroy R."/>
            <person name="Ravi A."/>
            <person name="Getino M."/>
            <person name="Pursley I."/>
            <person name="Horton D.L."/>
            <person name="Alikhan N.F."/>
            <person name="Baker D."/>
            <person name="Gharbi K."/>
            <person name="Hall N."/>
            <person name="Watson M."/>
            <person name="Adriaenssens E.M."/>
            <person name="Foster-Nyarko E."/>
            <person name="Jarju S."/>
            <person name="Secka A."/>
            <person name="Antonio M."/>
            <person name="Oren A."/>
            <person name="Chaudhuri R.R."/>
            <person name="La Ragione R."/>
            <person name="Hildebrand F."/>
            <person name="Pallen M.J."/>
        </authorList>
    </citation>
    <scope>NUCLEOTIDE SEQUENCE</scope>
    <source>
        <strain evidence="2">CHK176-22527</strain>
    </source>
</reference>
<accession>A0A9D1KW39</accession>
<dbReference type="InterPro" id="IPR029039">
    <property type="entry name" value="Flavoprotein-like_sf"/>
</dbReference>
<proteinExistence type="predicted"/>
<comment type="caution">
    <text evidence="2">The sequence shown here is derived from an EMBL/GenBank/DDBJ whole genome shotgun (WGS) entry which is preliminary data.</text>
</comment>
<dbReference type="InterPro" id="IPR003680">
    <property type="entry name" value="Flavodoxin_fold"/>
</dbReference>
<dbReference type="EMBL" id="DVLX01000073">
    <property type="protein sequence ID" value="HIT99740.1"/>
    <property type="molecule type" value="Genomic_DNA"/>
</dbReference>
<evidence type="ECO:0000259" key="1">
    <source>
        <dbReference type="Pfam" id="PF02525"/>
    </source>
</evidence>
<name>A0A9D1KW39_9FIRM</name>
<protein>
    <submittedName>
        <fullName evidence="2">NAD(P)H-dependent oxidoreductase</fullName>
    </submittedName>
</protein>
<dbReference type="Proteomes" id="UP000824159">
    <property type="component" value="Unassembled WGS sequence"/>
</dbReference>
<feature type="domain" description="Flavodoxin-like fold" evidence="1">
    <location>
        <begin position="3"/>
        <end position="185"/>
    </location>
</feature>
<dbReference type="PANTHER" id="PTHR43741">
    <property type="entry name" value="FMN-DEPENDENT NADH-AZOREDUCTASE 1"/>
    <property type="match status" value="1"/>
</dbReference>
<gene>
    <name evidence="2" type="ORF">IAD12_05770</name>
</gene>
<dbReference type="SUPFAM" id="SSF52218">
    <property type="entry name" value="Flavoproteins"/>
    <property type="match status" value="1"/>
</dbReference>